<feature type="compositionally biased region" description="Basic and acidic residues" evidence="6">
    <location>
        <begin position="337"/>
        <end position="346"/>
    </location>
</feature>
<organism evidence="8 9">
    <name type="scientific">Mycolicibacterium diernhoferi</name>
    <dbReference type="NCBI Taxonomy" id="1801"/>
    <lineage>
        <taxon>Bacteria</taxon>
        <taxon>Bacillati</taxon>
        <taxon>Actinomycetota</taxon>
        <taxon>Actinomycetes</taxon>
        <taxon>Mycobacteriales</taxon>
        <taxon>Mycobacteriaceae</taxon>
        <taxon>Mycolicibacterium</taxon>
    </lineage>
</organism>
<keyword evidence="4 7" id="KW-1133">Transmembrane helix</keyword>
<evidence type="ECO:0000256" key="2">
    <source>
        <dbReference type="ARBA" id="ARBA00022475"/>
    </source>
</evidence>
<keyword evidence="5 7" id="KW-0472">Membrane</keyword>
<proteinExistence type="predicted"/>
<dbReference type="InterPro" id="IPR017039">
    <property type="entry name" value="Virul_fac_BrkB"/>
</dbReference>
<feature type="transmembrane region" description="Helical" evidence="7">
    <location>
        <begin position="141"/>
        <end position="161"/>
    </location>
</feature>
<evidence type="ECO:0000256" key="7">
    <source>
        <dbReference type="SAM" id="Phobius"/>
    </source>
</evidence>
<evidence type="ECO:0000256" key="4">
    <source>
        <dbReference type="ARBA" id="ARBA00022989"/>
    </source>
</evidence>
<feature type="transmembrane region" description="Helical" evidence="7">
    <location>
        <begin position="240"/>
        <end position="262"/>
    </location>
</feature>
<reference evidence="8 9" key="1">
    <citation type="submission" date="2017-10" db="EMBL/GenBank/DDBJ databases">
        <title>The new phylogeny of genus Mycobacterium.</title>
        <authorList>
            <person name="Tortoli E."/>
            <person name="Trovato A."/>
            <person name="Cirillo D.M."/>
        </authorList>
    </citation>
    <scope>NUCLEOTIDE SEQUENCE [LARGE SCALE GENOMIC DNA]</scope>
    <source>
        <strain evidence="8 9">IP141170001</strain>
    </source>
</reference>
<accession>A0A2A7NYV7</accession>
<dbReference type="Proteomes" id="UP000220340">
    <property type="component" value="Unassembled WGS sequence"/>
</dbReference>
<gene>
    <name evidence="8" type="ORF">CRI78_05660</name>
</gene>
<keyword evidence="9" id="KW-1185">Reference proteome</keyword>
<name>A0A2A7NYV7_9MYCO</name>
<evidence type="ECO:0000256" key="3">
    <source>
        <dbReference type="ARBA" id="ARBA00022692"/>
    </source>
</evidence>
<protein>
    <submittedName>
        <fullName evidence="8">YihY/virulence factor BrkB family protein</fullName>
    </submittedName>
</protein>
<dbReference type="OrthoDB" id="3349406at2"/>
<comment type="subcellular location">
    <subcellularLocation>
        <location evidence="1">Cell membrane</location>
        <topology evidence="1">Multi-pass membrane protein</topology>
    </subcellularLocation>
</comment>
<evidence type="ECO:0000256" key="6">
    <source>
        <dbReference type="SAM" id="MobiDB-lite"/>
    </source>
</evidence>
<sequence>MLGWLDRVQQRSRAAGFVIAVIYKYVDDQSNYLAALITYYAFVSLFPLLLLLTTALGVLLRERPEWREQIVDSAISQLPLLGNQLSEPNALSGGTAAVVIGIAGALYGGLGVGTAVQNAMDTVWAVPRYVRPDPIKARLRSLMLLIVFGSALIATTLLTAIGRSWAALGIVGTGAVVFASLVLNTTVCVAVFRVSTVRELSIRQVLPGAVVAAVLWQLLQWFGATYVARVVASASVTNSVFAIVLGLLAFLYLVATSLLVCAQINAVRVDRLHPRALLTPFTDNVDLTVADRRVYTGQAEAQQAKGFQRVDVSFDEPGTANDPGDNVCPGRGEGTAEADRERGESA</sequence>
<dbReference type="AlphaFoldDB" id="A0A2A7NYV7"/>
<feature type="transmembrane region" description="Helical" evidence="7">
    <location>
        <begin position="37"/>
        <end position="60"/>
    </location>
</feature>
<keyword evidence="3 7" id="KW-0812">Transmembrane</keyword>
<evidence type="ECO:0000256" key="5">
    <source>
        <dbReference type="ARBA" id="ARBA00023136"/>
    </source>
</evidence>
<dbReference type="EMBL" id="PDCR01000006">
    <property type="protein sequence ID" value="PEG55404.1"/>
    <property type="molecule type" value="Genomic_DNA"/>
</dbReference>
<evidence type="ECO:0000256" key="1">
    <source>
        <dbReference type="ARBA" id="ARBA00004651"/>
    </source>
</evidence>
<dbReference type="PANTHER" id="PTHR30213:SF1">
    <property type="entry name" value="INNER MEMBRANE PROTEIN YHJD"/>
    <property type="match status" value="1"/>
</dbReference>
<evidence type="ECO:0000313" key="9">
    <source>
        <dbReference type="Proteomes" id="UP000220340"/>
    </source>
</evidence>
<feature type="transmembrane region" description="Helical" evidence="7">
    <location>
        <begin position="204"/>
        <end position="228"/>
    </location>
</feature>
<feature type="transmembrane region" description="Helical" evidence="7">
    <location>
        <begin position="167"/>
        <end position="192"/>
    </location>
</feature>
<dbReference type="RefSeq" id="WP_079244659.1">
    <property type="nucleotide sequence ID" value="NZ_BAAATC010000014.1"/>
</dbReference>
<comment type="caution">
    <text evidence="8">The sequence shown here is derived from an EMBL/GenBank/DDBJ whole genome shotgun (WGS) entry which is preliminary data.</text>
</comment>
<dbReference type="GO" id="GO:0005886">
    <property type="term" value="C:plasma membrane"/>
    <property type="evidence" value="ECO:0007669"/>
    <property type="project" value="UniProtKB-SubCell"/>
</dbReference>
<dbReference type="Pfam" id="PF03631">
    <property type="entry name" value="Virul_fac_BrkB"/>
    <property type="match status" value="1"/>
</dbReference>
<feature type="region of interest" description="Disordered" evidence="6">
    <location>
        <begin position="313"/>
        <end position="346"/>
    </location>
</feature>
<dbReference type="PANTHER" id="PTHR30213">
    <property type="entry name" value="INNER MEMBRANE PROTEIN YHJD"/>
    <property type="match status" value="1"/>
</dbReference>
<evidence type="ECO:0000313" key="8">
    <source>
        <dbReference type="EMBL" id="PEG55404.1"/>
    </source>
</evidence>
<keyword evidence="2" id="KW-1003">Cell membrane</keyword>